<dbReference type="PROSITE" id="PS00211">
    <property type="entry name" value="ABC_TRANSPORTER_1"/>
    <property type="match status" value="1"/>
</dbReference>
<dbReference type="InterPro" id="IPR003439">
    <property type="entry name" value="ABC_transporter-like_ATP-bd"/>
</dbReference>
<keyword evidence="3" id="KW-0547">Nucleotide-binding</keyword>
<dbReference type="InterPro" id="IPR017871">
    <property type="entry name" value="ABC_transporter-like_CS"/>
</dbReference>
<gene>
    <name evidence="6" type="ORF">CBF35_04810</name>
</gene>
<evidence type="ECO:0000259" key="5">
    <source>
        <dbReference type="PROSITE" id="PS50893"/>
    </source>
</evidence>
<dbReference type="InterPro" id="IPR027417">
    <property type="entry name" value="P-loop_NTPase"/>
</dbReference>
<proteinExistence type="inferred from homology"/>
<dbReference type="AlphaFoldDB" id="A0A429ZT37"/>
<feature type="domain" description="ABC transporter" evidence="5">
    <location>
        <begin position="2"/>
        <end position="210"/>
    </location>
</feature>
<dbReference type="GeneID" id="98567682"/>
<dbReference type="Gene3D" id="3.40.50.300">
    <property type="entry name" value="P-loop containing nucleotide triphosphate hydrolases"/>
    <property type="match status" value="1"/>
</dbReference>
<reference evidence="6 7" key="1">
    <citation type="submission" date="2017-05" db="EMBL/GenBank/DDBJ databases">
        <title>Vagococcus spp. assemblies.</title>
        <authorList>
            <person name="Gulvik C.A."/>
        </authorList>
    </citation>
    <scope>NUCLEOTIDE SEQUENCE [LARGE SCALE GENOMIC DNA]</scope>
    <source>
        <strain evidence="6 7">NCFB 2777</strain>
    </source>
</reference>
<dbReference type="PANTHER" id="PTHR43166:SF4">
    <property type="entry name" value="PHOSPHONATES IMPORT ATP-BINDING PROTEIN PHNC"/>
    <property type="match status" value="1"/>
</dbReference>
<comment type="caution">
    <text evidence="6">The sequence shown here is derived from an EMBL/GenBank/DDBJ whole genome shotgun (WGS) entry which is preliminary data.</text>
</comment>
<dbReference type="OrthoDB" id="9804199at2"/>
<evidence type="ECO:0000313" key="7">
    <source>
        <dbReference type="Proteomes" id="UP000287239"/>
    </source>
</evidence>
<keyword evidence="4 6" id="KW-0067">ATP-binding</keyword>
<dbReference type="PROSITE" id="PS50893">
    <property type="entry name" value="ABC_TRANSPORTER_2"/>
    <property type="match status" value="1"/>
</dbReference>
<keyword evidence="2" id="KW-0813">Transport</keyword>
<evidence type="ECO:0000256" key="4">
    <source>
        <dbReference type="ARBA" id="ARBA00022840"/>
    </source>
</evidence>
<evidence type="ECO:0000256" key="2">
    <source>
        <dbReference type="ARBA" id="ARBA00022448"/>
    </source>
</evidence>
<dbReference type="Pfam" id="PF00005">
    <property type="entry name" value="ABC_tran"/>
    <property type="match status" value="1"/>
</dbReference>
<dbReference type="GO" id="GO:0016887">
    <property type="term" value="F:ATP hydrolysis activity"/>
    <property type="evidence" value="ECO:0007669"/>
    <property type="project" value="InterPro"/>
</dbReference>
<dbReference type="SMART" id="SM00382">
    <property type="entry name" value="AAA"/>
    <property type="match status" value="1"/>
</dbReference>
<dbReference type="InterPro" id="IPR003593">
    <property type="entry name" value="AAA+_ATPase"/>
</dbReference>
<organism evidence="6 7">
    <name type="scientific">Vagococcus salmoninarum</name>
    <dbReference type="NCBI Taxonomy" id="2739"/>
    <lineage>
        <taxon>Bacteria</taxon>
        <taxon>Bacillati</taxon>
        <taxon>Bacillota</taxon>
        <taxon>Bacilli</taxon>
        <taxon>Lactobacillales</taxon>
        <taxon>Enterococcaceae</taxon>
        <taxon>Vagococcus</taxon>
    </lineage>
</organism>
<dbReference type="EMBL" id="NGJU01000005">
    <property type="protein sequence ID" value="RST96895.1"/>
    <property type="molecule type" value="Genomic_DNA"/>
</dbReference>
<keyword evidence="7" id="KW-1185">Reference proteome</keyword>
<comment type="similarity">
    <text evidence="1">Belongs to the ABC transporter superfamily.</text>
</comment>
<name>A0A429ZT37_9ENTE</name>
<accession>A0A429ZT37</accession>
<dbReference type="SUPFAM" id="SSF52540">
    <property type="entry name" value="P-loop containing nucleoside triphosphate hydrolases"/>
    <property type="match status" value="1"/>
</dbReference>
<dbReference type="InterPro" id="IPR050086">
    <property type="entry name" value="MetN_ABC_transporter-like"/>
</dbReference>
<dbReference type="RefSeq" id="WP_126778854.1">
    <property type="nucleotide sequence ID" value="NZ_CAUQJP010000003.1"/>
</dbReference>
<evidence type="ECO:0000256" key="1">
    <source>
        <dbReference type="ARBA" id="ARBA00005417"/>
    </source>
</evidence>
<dbReference type="Proteomes" id="UP000287239">
    <property type="component" value="Unassembled WGS sequence"/>
</dbReference>
<sequence>MLELKNVTKEFNGKKILDSLDLSVPAGSILAITGPSGGGKTTLLRCICGLEKMDQGEIFVAGQKIDPQDHENSLERIGIVFQEFNLFPHLSIKENLTLAPIRVLKQSKVVAEKNSLSVLSQLDLVEQQDKYPYQLSGGQKQRVAIARALLMEPKVLCYDEPTSALDPALRDSVAETILSLKAAGMTQIVVTHDHEFAKKIADQLLVVEPIK</sequence>
<evidence type="ECO:0000256" key="3">
    <source>
        <dbReference type="ARBA" id="ARBA00022741"/>
    </source>
</evidence>
<protein>
    <submittedName>
        <fullName evidence="6">Polar amino acid ABC transporter ATP-binding protein</fullName>
    </submittedName>
</protein>
<dbReference type="GO" id="GO:0005524">
    <property type="term" value="F:ATP binding"/>
    <property type="evidence" value="ECO:0007669"/>
    <property type="project" value="UniProtKB-KW"/>
</dbReference>
<evidence type="ECO:0000313" key="6">
    <source>
        <dbReference type="EMBL" id="RST96895.1"/>
    </source>
</evidence>
<dbReference type="PANTHER" id="PTHR43166">
    <property type="entry name" value="AMINO ACID IMPORT ATP-BINDING PROTEIN"/>
    <property type="match status" value="1"/>
</dbReference>